<name>A0AAE0FWL3_9CHLO</name>
<dbReference type="Gene3D" id="2.60.40.150">
    <property type="entry name" value="C2 domain"/>
    <property type="match status" value="1"/>
</dbReference>
<feature type="compositionally biased region" description="Low complexity" evidence="1">
    <location>
        <begin position="988"/>
        <end position="997"/>
    </location>
</feature>
<dbReference type="Pfam" id="PF03448">
    <property type="entry name" value="MgtE_N"/>
    <property type="match status" value="3"/>
</dbReference>
<feature type="compositionally biased region" description="Basic and acidic residues" evidence="1">
    <location>
        <begin position="1057"/>
        <end position="1069"/>
    </location>
</feature>
<dbReference type="SUPFAM" id="SSF158791">
    <property type="entry name" value="MgtE N-terminal domain-like"/>
    <property type="match status" value="6"/>
</dbReference>
<dbReference type="InterPro" id="IPR006668">
    <property type="entry name" value="Mg_transptr_MgtE_intracell_dom"/>
</dbReference>
<feature type="non-terminal residue" evidence="3">
    <location>
        <position position="1"/>
    </location>
</feature>
<dbReference type="GO" id="GO:0015095">
    <property type="term" value="F:magnesium ion transmembrane transporter activity"/>
    <property type="evidence" value="ECO:0007669"/>
    <property type="project" value="InterPro"/>
</dbReference>
<feature type="compositionally biased region" description="Low complexity" evidence="1">
    <location>
        <begin position="1094"/>
        <end position="1113"/>
    </location>
</feature>
<reference evidence="3 4" key="1">
    <citation type="journal article" date="2015" name="Genome Biol. Evol.">
        <title>Comparative Genomics of a Bacterivorous Green Alga Reveals Evolutionary Causalities and Consequences of Phago-Mixotrophic Mode of Nutrition.</title>
        <authorList>
            <person name="Burns J.A."/>
            <person name="Paasch A."/>
            <person name="Narechania A."/>
            <person name="Kim E."/>
        </authorList>
    </citation>
    <scope>NUCLEOTIDE SEQUENCE [LARGE SCALE GENOMIC DNA]</scope>
    <source>
        <strain evidence="3 4">PLY_AMNH</strain>
    </source>
</reference>
<dbReference type="Gene3D" id="1.10.220.30">
    <property type="match status" value="1"/>
</dbReference>
<dbReference type="PANTHER" id="PTHR43773:SF1">
    <property type="entry name" value="MAGNESIUM TRANSPORTER MGTE"/>
    <property type="match status" value="1"/>
</dbReference>
<feature type="region of interest" description="Disordered" evidence="1">
    <location>
        <begin position="988"/>
        <end position="1189"/>
    </location>
</feature>
<dbReference type="SMART" id="SM00924">
    <property type="entry name" value="MgtE_N"/>
    <property type="match status" value="2"/>
</dbReference>
<dbReference type="AlphaFoldDB" id="A0AAE0FWL3"/>
<dbReference type="EMBL" id="LGRX02012520">
    <property type="protein sequence ID" value="KAK3267265.1"/>
    <property type="molecule type" value="Genomic_DNA"/>
</dbReference>
<dbReference type="InterPro" id="IPR000008">
    <property type="entry name" value="C2_dom"/>
</dbReference>
<dbReference type="SUPFAM" id="SSF49562">
    <property type="entry name" value="C2 domain (Calcium/lipid-binding domain, CaLB)"/>
    <property type="match status" value="1"/>
</dbReference>
<feature type="compositionally biased region" description="Low complexity" evidence="1">
    <location>
        <begin position="1070"/>
        <end position="1080"/>
    </location>
</feature>
<dbReference type="Proteomes" id="UP001190700">
    <property type="component" value="Unassembled WGS sequence"/>
</dbReference>
<gene>
    <name evidence="3" type="ORF">CYMTET_24166</name>
</gene>
<dbReference type="PANTHER" id="PTHR43773">
    <property type="entry name" value="MAGNESIUM TRANSPORTER MGTE"/>
    <property type="match status" value="1"/>
</dbReference>
<dbReference type="InterPro" id="IPR035892">
    <property type="entry name" value="C2_domain_sf"/>
</dbReference>
<evidence type="ECO:0000313" key="3">
    <source>
        <dbReference type="EMBL" id="KAK3267265.1"/>
    </source>
</evidence>
<feature type="domain" description="C2" evidence="2">
    <location>
        <begin position="62"/>
        <end position="179"/>
    </location>
</feature>
<keyword evidence="4" id="KW-1185">Reference proteome</keyword>
<comment type="caution">
    <text evidence="3">The sequence shown here is derived from an EMBL/GenBank/DDBJ whole genome shotgun (WGS) entry which is preliminary data.</text>
</comment>
<feature type="compositionally biased region" description="Basic and acidic residues" evidence="1">
    <location>
        <begin position="1120"/>
        <end position="1172"/>
    </location>
</feature>
<accession>A0AAE0FWL3</accession>
<protein>
    <recommendedName>
        <fullName evidence="2">C2 domain-containing protein</fullName>
    </recommendedName>
</protein>
<evidence type="ECO:0000313" key="4">
    <source>
        <dbReference type="Proteomes" id="UP001190700"/>
    </source>
</evidence>
<dbReference type="GO" id="GO:0016020">
    <property type="term" value="C:membrane"/>
    <property type="evidence" value="ECO:0007669"/>
    <property type="project" value="InterPro"/>
</dbReference>
<evidence type="ECO:0000259" key="2">
    <source>
        <dbReference type="PROSITE" id="PS50004"/>
    </source>
</evidence>
<proteinExistence type="predicted"/>
<dbReference type="InterPro" id="IPR006669">
    <property type="entry name" value="MgtE_transporter"/>
</dbReference>
<evidence type="ECO:0000256" key="1">
    <source>
        <dbReference type="SAM" id="MobiDB-lite"/>
    </source>
</evidence>
<dbReference type="PROSITE" id="PS50004">
    <property type="entry name" value="C2"/>
    <property type="match status" value="1"/>
</dbReference>
<sequence>VFRETAYLRCEAYCVDRTAKETCVGMCEVPLTWCFHNRAQREISRQSYRLTSESELGSGGPSRGALTLSMTYIPLQVALLRVVVEEGQDIKSSSDVKCAVTVGTQVQQSRAVPAKTGTTIWGDRLCFELNTSEWYDQKVVVDMLKKRKGYLTKGSKTFGVVNVPMRDLIQVYLEAERELQQSQPGRLPPPVTSRAWHPITPLKPTNSKLGQLCLYIEFEHCGQRPLRGPSEPSSAGADPAATDTHIKPARQAASVMHNMPAGQVVAVLTTMECSKAAIVLASLSPEKAAEVLEGVTEDEMAIAKNILGYVEPAQASVILELVNEARLVELLSMLTLQQVAAMFASMDHSVSATAFNRMGLSKESAAELMARLETQQAAELLSLMEPRGACAILSIMDAPGAVLGAMELEIAMNVLAAALLAQGGAIENLVGALEVPRLAKLVGDMPQEDALQLLNQMEPDKAAAVLSKLPVADAMEALAGTLMPRQSELISLSSAVLTSAMLSSWETAPALEVMEAMPEARLAEVLDLAEMPLVVQVVVRMPVAEAARVLGLMEIERTAQVLSIVEVPLVAELLALLPVKQSATILSRVELENAAEALVRMECHQVALLMNCLDLAHIEELLTWMPEVRGAEVLGHMEPASAAQAIGVMVPCSAADLIGKMPPAAVAAMFQLLHIDKALVILEEMELPRAAEVVAALDDTLAVGLLHKMDEPDMVAQLVQQMQLPGARLFELVELQTRVAVVSALSDPDAARLLAGATLECCAEVFRALPLDAAAHSLPLLDAARMLATVAAMPASQAAAVLSRTGEDVSAGLLNEIGPTPSAVSILECMLSSAPLEQSQSDEAARHHCTADIVTAMEASKSLELVRLLPPVLVASLFNASTRQKEQNEEEALTEDLLGRVTPTPRRSKHAMAAGRLLDGLEAEAAQQALRSMDKELVVEVLSQVADERAAELVGRLPPAELDLLLVRTPAARQPLLKKWVDRVAGGAPAQGAPATPHNTPLPTEKTSADGAGRGAPRNRAPDGPPNTPADEAPSGDGERTASAADVARATSGASRETAERCGHEERLTAADAAAGQAQGPDRGLAQPADRKAPAVAAGAPSAELSDGSASAELSEEEAREAFFEMKFESVSPQRDDQGSIDSPQRDDQGSIDGPQRDDQGTIDGPQRDDRGIGGPQRNDQGTIPPPAG</sequence>
<organism evidence="3 4">
    <name type="scientific">Cymbomonas tetramitiformis</name>
    <dbReference type="NCBI Taxonomy" id="36881"/>
    <lineage>
        <taxon>Eukaryota</taxon>
        <taxon>Viridiplantae</taxon>
        <taxon>Chlorophyta</taxon>
        <taxon>Pyramimonadophyceae</taxon>
        <taxon>Pyramimonadales</taxon>
        <taxon>Pyramimonadaceae</taxon>
        <taxon>Cymbomonas</taxon>
    </lineage>
</organism>